<feature type="region of interest" description="Disordered" evidence="2">
    <location>
        <begin position="763"/>
        <end position="795"/>
    </location>
</feature>
<feature type="region of interest" description="Disordered" evidence="2">
    <location>
        <begin position="1"/>
        <end position="50"/>
    </location>
</feature>
<feature type="region of interest" description="Disordered" evidence="2">
    <location>
        <begin position="527"/>
        <end position="621"/>
    </location>
</feature>
<feature type="compositionally biased region" description="Low complexity" evidence="2">
    <location>
        <begin position="573"/>
        <end position="584"/>
    </location>
</feature>
<feature type="compositionally biased region" description="Low complexity" evidence="2">
    <location>
        <begin position="527"/>
        <end position="540"/>
    </location>
</feature>
<feature type="compositionally biased region" description="Low complexity" evidence="2">
    <location>
        <begin position="779"/>
        <end position="795"/>
    </location>
</feature>
<proteinExistence type="predicted"/>
<dbReference type="CDD" id="cd07812">
    <property type="entry name" value="SRPBCC"/>
    <property type="match status" value="1"/>
</dbReference>
<accession>A0ABY8UI29</accession>
<dbReference type="InterPro" id="IPR023393">
    <property type="entry name" value="START-like_dom_sf"/>
</dbReference>
<keyword evidence="1" id="KW-0175">Coiled coil</keyword>
<feature type="compositionally biased region" description="Basic and acidic residues" evidence="2">
    <location>
        <begin position="1"/>
        <end position="17"/>
    </location>
</feature>
<dbReference type="Proteomes" id="UP001244341">
    <property type="component" value="Chromosome 12b"/>
</dbReference>
<evidence type="ECO:0000313" key="4">
    <source>
        <dbReference type="Proteomes" id="UP001244341"/>
    </source>
</evidence>
<dbReference type="PANTHER" id="PTHR33824:SF7">
    <property type="entry name" value="POLYKETIDE CYCLASE_DEHYDRASE AND LIPID TRANSPORT SUPERFAMILY PROTEIN"/>
    <property type="match status" value="1"/>
</dbReference>
<name>A0ABY8UI29_TETOB</name>
<evidence type="ECO:0000256" key="2">
    <source>
        <dbReference type="SAM" id="MobiDB-lite"/>
    </source>
</evidence>
<dbReference type="EMBL" id="CP126219">
    <property type="protein sequence ID" value="WIA20940.1"/>
    <property type="molecule type" value="Genomic_DNA"/>
</dbReference>
<evidence type="ECO:0000256" key="1">
    <source>
        <dbReference type="SAM" id="Coils"/>
    </source>
</evidence>
<gene>
    <name evidence="3" type="ORF">OEZ85_005281</name>
</gene>
<dbReference type="InterPro" id="IPR047137">
    <property type="entry name" value="ORF3"/>
</dbReference>
<reference evidence="3 4" key="1">
    <citation type="submission" date="2023-05" db="EMBL/GenBank/DDBJ databases">
        <title>A 100% complete, gapless, phased diploid assembly of the Scenedesmus obliquus UTEX 3031 genome.</title>
        <authorList>
            <person name="Biondi T.C."/>
            <person name="Hanschen E.R."/>
            <person name="Kwon T."/>
            <person name="Eng W."/>
            <person name="Kruse C.P.S."/>
            <person name="Koehler S.I."/>
            <person name="Kunde Y."/>
            <person name="Gleasner C.D."/>
            <person name="You Mak K.T."/>
            <person name="Polle J."/>
            <person name="Hovde B.T."/>
            <person name="Starkenburg S.R."/>
        </authorList>
    </citation>
    <scope>NUCLEOTIDE SEQUENCE [LARGE SCALE GENOMIC DNA]</scope>
    <source>
        <strain evidence="3 4">DOE0152z</strain>
    </source>
</reference>
<feature type="coiled-coil region" evidence="1">
    <location>
        <begin position="638"/>
        <end position="700"/>
    </location>
</feature>
<feature type="compositionally biased region" description="Polar residues" evidence="2">
    <location>
        <begin position="546"/>
        <end position="556"/>
    </location>
</feature>
<evidence type="ECO:0000313" key="3">
    <source>
        <dbReference type="EMBL" id="WIA20940.1"/>
    </source>
</evidence>
<dbReference type="PANTHER" id="PTHR33824">
    <property type="entry name" value="POLYKETIDE CYCLASE/DEHYDRASE AND LIPID TRANSPORT SUPERFAMILY PROTEIN"/>
    <property type="match status" value="1"/>
</dbReference>
<feature type="compositionally biased region" description="Basic residues" evidence="2">
    <location>
        <begin position="766"/>
        <end position="777"/>
    </location>
</feature>
<feature type="coiled-coil region" evidence="1">
    <location>
        <begin position="418"/>
        <end position="452"/>
    </location>
</feature>
<evidence type="ECO:0008006" key="5">
    <source>
        <dbReference type="Google" id="ProtNLM"/>
    </source>
</evidence>
<sequence length="1003" mass="106784">MNEEKGEGGQKADEVKAAAHTGDARSSSSTASEPSEDEFGKQKRFSNPSSSSLANKIAAFASGVAPVKKGITNASEDAITVEEVLHKLESAARAAAASGKAELPQLLVRSAYEALIAARDDSARLAKELTELKNSRVQLIPPSAWVKREHKYKMDQEKHEHTVRMMQQRIERLELELQVLREGSNVKPLEQRIEELETQLLAASEEKTKVQSKYHELSIKHRQLIETSPQVATIWNEVLQQQHATGTSGDSAAMQRLSNFDLRHTGAHSGMVMPVAAVQQQQQKRNGEASPRKLASVNAATAIFSNGAPVAPAPSAYEPKLAATGASKHPQLSDAGSIEQGPETPVLAYAASPVHAGSGGGAAAAVGASAQPQSAEERAAALMQAVALEGLSPEASIAALQQLNYDLTMQLGLYQQMVARLKDAMEQGDLEKAELEADKLALEAQLHVVSNAVAAAGGDHSQAAALMATANSAGSVTGGGSRAGKGGWGFFWRRTGAGNTGDDDQGEGSLADASSIGLASLNSSRRSSLDLDAAQQQQQLGAGGSPTVQHSSSRQSGAAPGTPNSAAAEEDGQQQQQQQQQQLQRSNSGDASPQHQHQRRVSSSSSPSLQPAGSGSSPAPAAASSVAALFTGRRARAAARAASSADSLQKEMKELRRQLTSVQDENKFLVQNLVEIKMELAETQSNHDQAKRALVRAMDKEACLDMRVGELTNMLDMVTQQQQQQQQQSLAGIAAVVAEGAVSVAESAGAAAAAAINAAGAEYTKTRNRRAASRRNKQGAGEQQAGSASEGASGAAIAVAGHSHSQIKRHRSLPTCQAGEQDIGGYTPASYISFSEDPSKQCHHRAEVVVDAPIEACFAMWSDWSKLVDFMDLIGQIGLDNNTPEMALFQCFYRWRKLPIMEIVFLLERTTVEPNSFIAFKSVYGMALLGGVTLQEQDDGRTKVQLYFTHPIPNLLAQMHVGPFGVETHMMQILKDNMATYKAKVEEAAPADWQQAKQQELHL</sequence>
<feature type="coiled-coil region" evidence="1">
    <location>
        <begin position="115"/>
        <end position="213"/>
    </location>
</feature>
<keyword evidence="4" id="KW-1185">Reference proteome</keyword>
<dbReference type="Gene3D" id="3.30.530.20">
    <property type="match status" value="1"/>
</dbReference>
<organism evidence="3 4">
    <name type="scientific">Tetradesmus obliquus</name>
    <name type="common">Green alga</name>
    <name type="synonym">Acutodesmus obliquus</name>
    <dbReference type="NCBI Taxonomy" id="3088"/>
    <lineage>
        <taxon>Eukaryota</taxon>
        <taxon>Viridiplantae</taxon>
        <taxon>Chlorophyta</taxon>
        <taxon>core chlorophytes</taxon>
        <taxon>Chlorophyceae</taxon>
        <taxon>CS clade</taxon>
        <taxon>Sphaeropleales</taxon>
        <taxon>Scenedesmaceae</taxon>
        <taxon>Tetradesmus</taxon>
    </lineage>
</organism>
<feature type="compositionally biased region" description="Low complexity" evidence="2">
    <location>
        <begin position="601"/>
        <end position="621"/>
    </location>
</feature>
<dbReference type="SUPFAM" id="SSF55961">
    <property type="entry name" value="Bet v1-like"/>
    <property type="match status" value="1"/>
</dbReference>
<protein>
    <recommendedName>
        <fullName evidence="5">START domain-containing protein</fullName>
    </recommendedName>
</protein>